<feature type="compositionally biased region" description="Basic and acidic residues" evidence="9">
    <location>
        <begin position="356"/>
        <end position="370"/>
    </location>
</feature>
<evidence type="ECO:0000259" key="11">
    <source>
        <dbReference type="PROSITE" id="PS50010"/>
    </source>
</evidence>
<dbReference type="InterPro" id="IPR001849">
    <property type="entry name" value="PH_domain"/>
</dbReference>
<dbReference type="Gene3D" id="3.30.40.10">
    <property type="entry name" value="Zinc/RING finger domain, C3HC4 (zinc finger)"/>
    <property type="match status" value="1"/>
</dbReference>
<dbReference type="InterPro" id="IPR000306">
    <property type="entry name" value="Znf_FYVE"/>
</dbReference>
<dbReference type="Pfam" id="PF00621">
    <property type="entry name" value="RhoGEF"/>
    <property type="match status" value="1"/>
</dbReference>
<dbReference type="SMART" id="SM00325">
    <property type="entry name" value="RhoGEF"/>
    <property type="match status" value="1"/>
</dbReference>
<evidence type="ECO:0000256" key="4">
    <source>
        <dbReference type="ARBA" id="ARBA00022723"/>
    </source>
</evidence>
<dbReference type="Gene3D" id="1.20.900.10">
    <property type="entry name" value="Dbl homology (DH) domain"/>
    <property type="match status" value="1"/>
</dbReference>
<dbReference type="PANTHER" id="PTHR12673:SF13">
    <property type="entry name" value="FYVE, RHOGEF AND PH DOMAIN-CONTAINING PROTEIN 5"/>
    <property type="match status" value="1"/>
</dbReference>
<reference evidence="13" key="1">
    <citation type="submission" date="2022-02" db="EMBL/GenBank/DDBJ databases">
        <title>Atlantic sturgeon de novo genome assembly.</title>
        <authorList>
            <person name="Stock M."/>
            <person name="Klopp C."/>
            <person name="Guiguen Y."/>
            <person name="Cabau C."/>
            <person name="Parinello H."/>
            <person name="Santidrian Yebra-Pimentel E."/>
            <person name="Kuhl H."/>
            <person name="Dirks R.P."/>
            <person name="Guessner J."/>
            <person name="Wuertz S."/>
            <person name="Du K."/>
            <person name="Schartl M."/>
        </authorList>
    </citation>
    <scope>NUCLEOTIDE SEQUENCE</scope>
    <source>
        <strain evidence="13">STURGEONOMICS-FGT-2020</strain>
        <tissue evidence="13">Whole blood</tissue>
    </source>
</reference>
<dbReference type="CDD" id="cd00160">
    <property type="entry name" value="RhoGEF"/>
    <property type="match status" value="1"/>
</dbReference>
<keyword evidence="4" id="KW-0479">Metal-binding</keyword>
<feature type="domain" description="FYVE-type" evidence="12">
    <location>
        <begin position="739"/>
        <end position="798"/>
    </location>
</feature>
<evidence type="ECO:0000256" key="7">
    <source>
        <dbReference type="ARBA" id="ARBA00023212"/>
    </source>
</evidence>
<organism evidence="13 14">
    <name type="scientific">Acipenser oxyrinchus oxyrinchus</name>
    <dbReference type="NCBI Taxonomy" id="40147"/>
    <lineage>
        <taxon>Eukaryota</taxon>
        <taxon>Metazoa</taxon>
        <taxon>Chordata</taxon>
        <taxon>Craniata</taxon>
        <taxon>Vertebrata</taxon>
        <taxon>Euteleostomi</taxon>
        <taxon>Actinopterygii</taxon>
        <taxon>Chondrostei</taxon>
        <taxon>Acipenseriformes</taxon>
        <taxon>Acipenseridae</taxon>
        <taxon>Acipenser</taxon>
    </lineage>
</organism>
<dbReference type="GO" id="GO:0008270">
    <property type="term" value="F:zinc ion binding"/>
    <property type="evidence" value="ECO:0007669"/>
    <property type="project" value="UniProtKB-KW"/>
</dbReference>
<evidence type="ECO:0000259" key="10">
    <source>
        <dbReference type="PROSITE" id="PS50003"/>
    </source>
</evidence>
<dbReference type="PANTHER" id="PTHR12673">
    <property type="entry name" value="FACIOGENITAL DYSPLASIA PROTEIN"/>
    <property type="match status" value="1"/>
</dbReference>
<accession>A0AAD8D3H8</accession>
<dbReference type="Pfam" id="PF00169">
    <property type="entry name" value="PH"/>
    <property type="match status" value="2"/>
</dbReference>
<gene>
    <name evidence="13" type="ORF">AOXY_G19098</name>
</gene>
<dbReference type="PROSITE" id="PS50178">
    <property type="entry name" value="ZF_FYVE"/>
    <property type="match status" value="1"/>
</dbReference>
<evidence type="ECO:0000256" key="6">
    <source>
        <dbReference type="ARBA" id="ARBA00022833"/>
    </source>
</evidence>
<dbReference type="InterPro" id="IPR051092">
    <property type="entry name" value="FYVE_RhoGEF_PH"/>
</dbReference>
<dbReference type="Gene3D" id="2.30.29.30">
    <property type="entry name" value="Pleckstrin-homology domain (PH domain)/Phosphotyrosine-binding domain (PTB)"/>
    <property type="match status" value="2"/>
</dbReference>
<sequence>MNTAADDKKPPLAPKPKILDELTSKLPSSLMSRPSSASRGPKPPIAPKPKLLQDPEEKCCLYTNNNLNRCTNGKLLCSEEDFNEENTCSTHSESEGFQIMDSGYIMLPGNETLTNERDDSDNEERQLFELSSDAEVLSSTDNIDGNGEVELEEAVEPDQTEDTVSLETDETGDAVSTNTVEACTELVESAEALSDDGTSESEQKEGAVDSGAGPQDNDTGGESDQDLGEVAEDVGASEGDEENQKDPILDDDTSCGISEENIPNYENIPAMNSDYENIQIPPRRPSRTGTFTEFFEDPCRALSSANENDGYVDMSSFNAFESNPQTPDQETESAYTEPYRVCPVPVVDVTSDEDEGKSSGEEDSLVEHSKSDGQSRAFYIAKELVDSEKVYVEGLKLLHLDFREAIQKVNCEHSEPVVEEESLTAILCELPQVFELHQDILKELEERINDWEAHTRIADVILSRRPQFNVFNIYLTEFDRNIALLDECCQKSQIFASAVQQFEEQQSPGCANVSVKHQLLKVILRILQYRMLLTDYLNNLSPDSSEYEDTQAALVVVSEVADRANDSMRQGENLLRLVHIEYSVRGQRDLLQPGRVFVKEGTLMKVSRKNRHPRHLFLMNDVLLYTYPQQDGKYRLKNSLSLSGMKISKPIIDKVQNALKIEGADYSIILSASSCSEREDWYHVLSRAVADHSRGRARSPFRGGQAHFHPWRPGSGSLTTAREKLWMCLGEKPPTLVPVSHVMMCMNCASDFSLTLRRHHCHACGKIVCRSCSRNKCPLKYLKDRLAKVCDQCYTELKKRGVECPTPGDNLLSRSSGRPLSAVFQSIHPTALWKQRKNPSALTQVAASAEGSSMNGPLRRCKRNKRHWKNLWFVIKDKVLYTYTTSEDKVATESLPLLGFTVKLPGKVEGGMEPALVFQLYHKKTLYYTFQSEDAYTAQRWVEAIEEATVL</sequence>
<keyword evidence="7" id="KW-0206">Cytoskeleton</keyword>
<comment type="caution">
    <text evidence="13">The sequence shown here is derived from an EMBL/GenBank/DDBJ whole genome shotgun (WGS) entry which is preliminary data.</text>
</comment>
<dbReference type="EMBL" id="JAGXEW010000018">
    <property type="protein sequence ID" value="KAK1161527.1"/>
    <property type="molecule type" value="Genomic_DNA"/>
</dbReference>
<dbReference type="InterPro" id="IPR011993">
    <property type="entry name" value="PH-like_dom_sf"/>
</dbReference>
<evidence type="ECO:0000256" key="3">
    <source>
        <dbReference type="ARBA" id="ARBA00022658"/>
    </source>
</evidence>
<comment type="subcellular location">
    <subcellularLocation>
        <location evidence="1">Cytoplasm</location>
        <location evidence="1">Cytoskeleton</location>
    </subcellularLocation>
</comment>
<feature type="region of interest" description="Disordered" evidence="9">
    <location>
        <begin position="350"/>
        <end position="370"/>
    </location>
</feature>
<dbReference type="SMART" id="SM00233">
    <property type="entry name" value="PH"/>
    <property type="match status" value="2"/>
</dbReference>
<dbReference type="InterPro" id="IPR000219">
    <property type="entry name" value="DH_dom"/>
</dbReference>
<evidence type="ECO:0000256" key="5">
    <source>
        <dbReference type="ARBA" id="ARBA00022771"/>
    </source>
</evidence>
<evidence type="ECO:0000256" key="9">
    <source>
        <dbReference type="SAM" id="MobiDB-lite"/>
    </source>
</evidence>
<evidence type="ECO:0000256" key="2">
    <source>
        <dbReference type="ARBA" id="ARBA00022490"/>
    </source>
</evidence>
<evidence type="ECO:0000313" key="14">
    <source>
        <dbReference type="Proteomes" id="UP001230051"/>
    </source>
</evidence>
<dbReference type="Proteomes" id="UP001230051">
    <property type="component" value="Unassembled WGS sequence"/>
</dbReference>
<dbReference type="PROSITE" id="PS50003">
    <property type="entry name" value="PH_DOMAIN"/>
    <property type="match status" value="2"/>
</dbReference>
<dbReference type="InterPro" id="IPR035899">
    <property type="entry name" value="DBL_dom_sf"/>
</dbReference>
<keyword evidence="6" id="KW-0862">Zinc</keyword>
<keyword evidence="5 8" id="KW-0863">Zinc-finger</keyword>
<proteinExistence type="predicted"/>
<dbReference type="CDD" id="cd13237">
    <property type="entry name" value="PH2_FGD5_FGD6"/>
    <property type="match status" value="1"/>
</dbReference>
<keyword evidence="2" id="KW-0963">Cytoplasm</keyword>
<feature type="domain" description="PH" evidence="10">
    <location>
        <begin position="596"/>
        <end position="690"/>
    </location>
</feature>
<feature type="region of interest" description="Disordered" evidence="9">
    <location>
        <begin position="114"/>
        <end position="270"/>
    </location>
</feature>
<dbReference type="SMART" id="SM00064">
    <property type="entry name" value="FYVE"/>
    <property type="match status" value="1"/>
</dbReference>
<feature type="compositionally biased region" description="Acidic residues" evidence="9">
    <location>
        <begin position="219"/>
        <end position="232"/>
    </location>
</feature>
<dbReference type="PROSITE" id="PS50010">
    <property type="entry name" value="DH_2"/>
    <property type="match status" value="1"/>
</dbReference>
<feature type="compositionally biased region" description="Low complexity" evidence="9">
    <location>
        <begin position="24"/>
        <end position="39"/>
    </location>
</feature>
<dbReference type="SUPFAM" id="SSF48065">
    <property type="entry name" value="DBL homology domain (DH-domain)"/>
    <property type="match status" value="1"/>
</dbReference>
<evidence type="ECO:0000259" key="12">
    <source>
        <dbReference type="PROSITE" id="PS50178"/>
    </source>
</evidence>
<evidence type="ECO:0000313" key="13">
    <source>
        <dbReference type="EMBL" id="KAK1161527.1"/>
    </source>
</evidence>
<feature type="domain" description="PH" evidence="10">
    <location>
        <begin position="851"/>
        <end position="950"/>
    </location>
</feature>
<dbReference type="InterPro" id="IPR013083">
    <property type="entry name" value="Znf_RING/FYVE/PHD"/>
</dbReference>
<dbReference type="AlphaFoldDB" id="A0AAD8D3H8"/>
<dbReference type="Pfam" id="PF01363">
    <property type="entry name" value="FYVE"/>
    <property type="match status" value="1"/>
</dbReference>
<keyword evidence="14" id="KW-1185">Reference proteome</keyword>
<evidence type="ECO:0008006" key="15">
    <source>
        <dbReference type="Google" id="ProtNLM"/>
    </source>
</evidence>
<dbReference type="InterPro" id="IPR017455">
    <property type="entry name" value="Znf_FYVE-rel"/>
</dbReference>
<feature type="region of interest" description="Disordered" evidence="9">
    <location>
        <begin position="1"/>
        <end position="55"/>
    </location>
</feature>
<feature type="domain" description="DH" evidence="11">
    <location>
        <begin position="376"/>
        <end position="567"/>
    </location>
</feature>
<dbReference type="GO" id="GO:0005085">
    <property type="term" value="F:guanyl-nucleotide exchange factor activity"/>
    <property type="evidence" value="ECO:0007669"/>
    <property type="project" value="UniProtKB-KW"/>
</dbReference>
<dbReference type="GO" id="GO:0005737">
    <property type="term" value="C:cytoplasm"/>
    <property type="evidence" value="ECO:0007669"/>
    <property type="project" value="TreeGrafter"/>
</dbReference>
<protein>
    <recommendedName>
        <fullName evidence="15">FYVE, RhoGEF and PH domain containing 5</fullName>
    </recommendedName>
</protein>
<dbReference type="SUPFAM" id="SSF50729">
    <property type="entry name" value="PH domain-like"/>
    <property type="match status" value="2"/>
</dbReference>
<feature type="compositionally biased region" description="Acidic residues" evidence="9">
    <location>
        <begin position="147"/>
        <end position="161"/>
    </location>
</feature>
<name>A0AAD8D3H8_ACIOX</name>
<evidence type="ECO:0000256" key="8">
    <source>
        <dbReference type="PROSITE-ProRule" id="PRU00091"/>
    </source>
</evidence>
<feature type="compositionally biased region" description="Basic and acidic residues" evidence="9">
    <location>
        <begin position="1"/>
        <end position="10"/>
    </location>
</feature>
<evidence type="ECO:0000256" key="1">
    <source>
        <dbReference type="ARBA" id="ARBA00004245"/>
    </source>
</evidence>
<dbReference type="GO" id="GO:0005856">
    <property type="term" value="C:cytoskeleton"/>
    <property type="evidence" value="ECO:0007669"/>
    <property type="project" value="UniProtKB-SubCell"/>
</dbReference>
<keyword evidence="3" id="KW-0344">Guanine-nucleotide releasing factor</keyword>